<evidence type="ECO:0000313" key="3">
    <source>
        <dbReference type="Proteomes" id="UP001449657"/>
    </source>
</evidence>
<feature type="transmembrane region" description="Helical" evidence="1">
    <location>
        <begin position="82"/>
        <end position="100"/>
    </location>
</feature>
<evidence type="ECO:0000256" key="1">
    <source>
        <dbReference type="SAM" id="Phobius"/>
    </source>
</evidence>
<dbReference type="Proteomes" id="UP001449657">
    <property type="component" value="Chromosome"/>
</dbReference>
<keyword evidence="1" id="KW-0812">Transmembrane</keyword>
<keyword evidence="3" id="KW-1185">Reference proteome</keyword>
<proteinExistence type="predicted"/>
<reference evidence="2 3" key="1">
    <citation type="submission" date="2024-03" db="EMBL/GenBank/DDBJ databases">
        <title>Chitinophaga caseinilytica sp. nov., a casein hydrolysing bacterium isolated from forest soil.</title>
        <authorList>
            <person name="Lee D.S."/>
            <person name="Han D.M."/>
            <person name="Baek J.H."/>
            <person name="Choi D.G."/>
            <person name="Jeon J.H."/>
            <person name="Jeon C.O."/>
        </authorList>
    </citation>
    <scope>NUCLEOTIDE SEQUENCE [LARGE SCALE GENOMIC DNA]</scope>
    <source>
        <strain evidence="2 3">KACC 19118</strain>
    </source>
</reference>
<organism evidence="2 3">
    <name type="scientific">Chitinophaga caseinilytica</name>
    <dbReference type="NCBI Taxonomy" id="2267521"/>
    <lineage>
        <taxon>Bacteria</taxon>
        <taxon>Pseudomonadati</taxon>
        <taxon>Bacteroidota</taxon>
        <taxon>Chitinophagia</taxon>
        <taxon>Chitinophagales</taxon>
        <taxon>Chitinophagaceae</taxon>
        <taxon>Chitinophaga</taxon>
    </lineage>
</organism>
<feature type="transmembrane region" description="Helical" evidence="1">
    <location>
        <begin position="120"/>
        <end position="145"/>
    </location>
</feature>
<keyword evidence="1" id="KW-1133">Transmembrane helix</keyword>
<gene>
    <name evidence="2" type="ORF">WJU22_04745</name>
</gene>
<protein>
    <submittedName>
        <fullName evidence="2">Uncharacterized protein</fullName>
    </submittedName>
</protein>
<evidence type="ECO:0000313" key="2">
    <source>
        <dbReference type="EMBL" id="WZN47480.1"/>
    </source>
</evidence>
<keyword evidence="1" id="KW-0472">Membrane</keyword>
<accession>A0ABZ2Z7G3</accession>
<feature type="transmembrane region" description="Helical" evidence="1">
    <location>
        <begin position="53"/>
        <end position="70"/>
    </location>
</feature>
<feature type="transmembrane region" description="Helical" evidence="1">
    <location>
        <begin position="12"/>
        <end position="33"/>
    </location>
</feature>
<sequence length="155" mass="17684">MMPVAPRKPIRPYIVLLLLAAAMAIPALCFFWGRNPVIVFPGWHTYIIPKRELLLTMTGFFSILALVYFLTRHYRQSTFWQFFHIGSLLPPVIFFSPFSIPEVSPYPPVQFLPTSFLPTIEGSILILYCLLGQLAFVINLIAGFIRGKKSPKPEQ</sequence>
<dbReference type="RefSeq" id="WP_341842115.1">
    <property type="nucleotide sequence ID" value="NZ_CP149792.1"/>
</dbReference>
<dbReference type="EMBL" id="CP150096">
    <property type="protein sequence ID" value="WZN47480.1"/>
    <property type="molecule type" value="Genomic_DNA"/>
</dbReference>
<name>A0ABZ2Z7G3_9BACT</name>